<comment type="caution">
    <text evidence="1">The sequence shown here is derived from an EMBL/GenBank/DDBJ whole genome shotgun (WGS) entry which is preliminary data.</text>
</comment>
<evidence type="ECO:0000313" key="2">
    <source>
        <dbReference type="Proteomes" id="UP001152888"/>
    </source>
</evidence>
<organism evidence="1 2">
    <name type="scientific">Acanthoscelides obtectus</name>
    <name type="common">Bean weevil</name>
    <name type="synonym">Bruchus obtectus</name>
    <dbReference type="NCBI Taxonomy" id="200917"/>
    <lineage>
        <taxon>Eukaryota</taxon>
        <taxon>Metazoa</taxon>
        <taxon>Ecdysozoa</taxon>
        <taxon>Arthropoda</taxon>
        <taxon>Hexapoda</taxon>
        <taxon>Insecta</taxon>
        <taxon>Pterygota</taxon>
        <taxon>Neoptera</taxon>
        <taxon>Endopterygota</taxon>
        <taxon>Coleoptera</taxon>
        <taxon>Polyphaga</taxon>
        <taxon>Cucujiformia</taxon>
        <taxon>Chrysomeloidea</taxon>
        <taxon>Chrysomelidae</taxon>
        <taxon>Bruchinae</taxon>
        <taxon>Bruchini</taxon>
        <taxon>Acanthoscelides</taxon>
    </lineage>
</organism>
<gene>
    <name evidence="1" type="ORF">ACAOBT_LOCUS23650</name>
</gene>
<protein>
    <submittedName>
        <fullName evidence="1">Uncharacterized protein</fullName>
    </submittedName>
</protein>
<name>A0A9P0PSI3_ACAOB</name>
<sequence length="54" mass="6337">MNLSRYLKFQPQGYTAKIDFFSMTTSQKHGRVLCLHRSLIDVYQRSKQNNVCLA</sequence>
<proteinExistence type="predicted"/>
<dbReference type="Proteomes" id="UP001152888">
    <property type="component" value="Unassembled WGS sequence"/>
</dbReference>
<dbReference type="EMBL" id="CAKOFQ010007281">
    <property type="protein sequence ID" value="CAH1997270.1"/>
    <property type="molecule type" value="Genomic_DNA"/>
</dbReference>
<evidence type="ECO:0000313" key="1">
    <source>
        <dbReference type="EMBL" id="CAH1997270.1"/>
    </source>
</evidence>
<reference evidence="1" key="1">
    <citation type="submission" date="2022-03" db="EMBL/GenBank/DDBJ databases">
        <authorList>
            <person name="Sayadi A."/>
        </authorList>
    </citation>
    <scope>NUCLEOTIDE SEQUENCE</scope>
</reference>
<accession>A0A9P0PSI3</accession>
<keyword evidence="2" id="KW-1185">Reference proteome</keyword>
<dbReference type="AlphaFoldDB" id="A0A9P0PSI3"/>